<feature type="transmembrane region" description="Helical" evidence="1">
    <location>
        <begin position="20"/>
        <end position="40"/>
    </location>
</feature>
<sequence length="65" mass="7228">MERAGYAEKRAKDLERKVHWLSLALCAVAAFGGHVIVALMEEKKHAKIPRCERGGDVRGLARVVE</sequence>
<dbReference type="GeneID" id="54461947"/>
<dbReference type="RefSeq" id="XP_033571279.1">
    <property type="nucleotide sequence ID" value="XM_033721054.1"/>
</dbReference>
<evidence type="ECO:0000313" key="4">
    <source>
        <dbReference type="RefSeq" id="XP_033571279.1"/>
    </source>
</evidence>
<evidence type="ECO:0000313" key="2">
    <source>
        <dbReference type="EMBL" id="KAF2804315.1"/>
    </source>
</evidence>
<evidence type="ECO:0000256" key="1">
    <source>
        <dbReference type="SAM" id="Phobius"/>
    </source>
</evidence>
<name>A0A6A6Y849_9PEZI</name>
<gene>
    <name evidence="2 4" type="ORF">BDZ99DRAFT_467605</name>
</gene>
<reference evidence="2 4" key="1">
    <citation type="journal article" date="2020" name="Stud. Mycol.">
        <title>101 Dothideomycetes genomes: a test case for predicting lifestyles and emergence of pathogens.</title>
        <authorList>
            <person name="Haridas S."/>
            <person name="Albert R."/>
            <person name="Binder M."/>
            <person name="Bloem J."/>
            <person name="Labutti K."/>
            <person name="Salamov A."/>
            <person name="Andreopoulos B."/>
            <person name="Baker S."/>
            <person name="Barry K."/>
            <person name="Bills G."/>
            <person name="Bluhm B."/>
            <person name="Cannon C."/>
            <person name="Castanera R."/>
            <person name="Culley D."/>
            <person name="Daum C."/>
            <person name="Ezra D."/>
            <person name="Gonzalez J."/>
            <person name="Henrissat B."/>
            <person name="Kuo A."/>
            <person name="Liang C."/>
            <person name="Lipzen A."/>
            <person name="Lutzoni F."/>
            <person name="Magnuson J."/>
            <person name="Mondo S."/>
            <person name="Nolan M."/>
            <person name="Ohm R."/>
            <person name="Pangilinan J."/>
            <person name="Park H.-J."/>
            <person name="Ramirez L."/>
            <person name="Alfaro M."/>
            <person name="Sun H."/>
            <person name="Tritt A."/>
            <person name="Yoshinaga Y."/>
            <person name="Zwiers L.-H."/>
            <person name="Turgeon B."/>
            <person name="Goodwin S."/>
            <person name="Spatafora J."/>
            <person name="Crous P."/>
            <person name="Grigoriev I."/>
        </authorList>
    </citation>
    <scope>NUCLEOTIDE SEQUENCE</scope>
    <source>
        <strain evidence="2 4">CBS 304.34</strain>
    </source>
</reference>
<proteinExistence type="predicted"/>
<accession>A0A6A6Y849</accession>
<keyword evidence="3" id="KW-1185">Reference proteome</keyword>
<evidence type="ECO:0000313" key="3">
    <source>
        <dbReference type="Proteomes" id="UP000504636"/>
    </source>
</evidence>
<dbReference type="AlphaFoldDB" id="A0A6A6Y849"/>
<organism evidence="2">
    <name type="scientific">Mytilinidion resinicola</name>
    <dbReference type="NCBI Taxonomy" id="574789"/>
    <lineage>
        <taxon>Eukaryota</taxon>
        <taxon>Fungi</taxon>
        <taxon>Dikarya</taxon>
        <taxon>Ascomycota</taxon>
        <taxon>Pezizomycotina</taxon>
        <taxon>Dothideomycetes</taxon>
        <taxon>Pleosporomycetidae</taxon>
        <taxon>Mytilinidiales</taxon>
        <taxon>Mytilinidiaceae</taxon>
        <taxon>Mytilinidion</taxon>
    </lineage>
</organism>
<keyword evidence="1" id="KW-1133">Transmembrane helix</keyword>
<keyword evidence="1" id="KW-0472">Membrane</keyword>
<keyword evidence="1" id="KW-0812">Transmembrane</keyword>
<dbReference type="EMBL" id="MU003714">
    <property type="protein sequence ID" value="KAF2804315.1"/>
    <property type="molecule type" value="Genomic_DNA"/>
</dbReference>
<dbReference type="Proteomes" id="UP000504636">
    <property type="component" value="Unplaced"/>
</dbReference>
<reference evidence="4" key="3">
    <citation type="submission" date="2025-04" db="UniProtKB">
        <authorList>
            <consortium name="RefSeq"/>
        </authorList>
    </citation>
    <scope>IDENTIFICATION</scope>
    <source>
        <strain evidence="4">CBS 304.34</strain>
    </source>
</reference>
<protein>
    <submittedName>
        <fullName evidence="2 4">Uncharacterized protein</fullName>
    </submittedName>
</protein>
<reference evidence="4" key="2">
    <citation type="submission" date="2020-04" db="EMBL/GenBank/DDBJ databases">
        <authorList>
            <consortium name="NCBI Genome Project"/>
        </authorList>
    </citation>
    <scope>NUCLEOTIDE SEQUENCE</scope>
    <source>
        <strain evidence="4">CBS 304.34</strain>
    </source>
</reference>